<evidence type="ECO:0000313" key="2">
    <source>
        <dbReference type="Proteomes" id="UP000019116"/>
    </source>
</evidence>
<dbReference type="Proteomes" id="UP000019116">
    <property type="component" value="Chromosome 6A"/>
</dbReference>
<reference evidence="1" key="2">
    <citation type="submission" date="2018-10" db="UniProtKB">
        <authorList>
            <consortium name="EnsemblPlants"/>
        </authorList>
    </citation>
    <scope>IDENTIFICATION</scope>
</reference>
<dbReference type="Gramene" id="TraesCLE_scaffold_071174_01G000500.1">
    <property type="protein sequence ID" value="TraesCLE_scaffold_071174_01G000500.1"/>
    <property type="gene ID" value="TraesCLE_scaffold_071174_01G000500"/>
</dbReference>
<dbReference type="Gramene" id="TraesCS6A02G054900.1">
    <property type="protein sequence ID" value="TraesCS6A02G054900.1"/>
    <property type="gene ID" value="TraesCS6A02G054900"/>
</dbReference>
<proteinExistence type="predicted"/>
<dbReference type="Gramene" id="TraesCAD_scaffold_065769_01G000400.1">
    <property type="protein sequence ID" value="TraesCAD_scaffold_065769_01G000400.1"/>
    <property type="gene ID" value="TraesCAD_scaffold_065769_01G000400"/>
</dbReference>
<name>A0A3B6NIG9_WHEAT</name>
<dbReference type="EnsemblPlants" id="TraesCS6A02G054900.1">
    <property type="protein sequence ID" value="TraesCS6A02G054900.1"/>
    <property type="gene ID" value="TraesCS6A02G054900"/>
</dbReference>
<dbReference type="Gramene" id="TraesCS6A03G0121800.1">
    <property type="protein sequence ID" value="TraesCS6A03G0121800.1.CDS"/>
    <property type="gene ID" value="TraesCS6A03G0121800"/>
</dbReference>
<reference evidence="1" key="1">
    <citation type="submission" date="2018-08" db="EMBL/GenBank/DDBJ databases">
        <authorList>
            <person name="Rossello M."/>
        </authorList>
    </citation>
    <scope>NUCLEOTIDE SEQUENCE [LARGE SCALE GENOMIC DNA]</scope>
    <source>
        <strain evidence="1">cv. Chinese Spring</strain>
    </source>
</reference>
<protein>
    <submittedName>
        <fullName evidence="1">Uncharacterized protein</fullName>
    </submittedName>
</protein>
<evidence type="ECO:0000313" key="1">
    <source>
        <dbReference type="EnsemblPlants" id="TraesCS6A02G054900.1"/>
    </source>
</evidence>
<dbReference type="OMA" id="CLDACNT"/>
<accession>A0A3B6NIG9</accession>
<keyword evidence="2" id="KW-1185">Reference proteome</keyword>
<organism evidence="1">
    <name type="scientific">Triticum aestivum</name>
    <name type="common">Wheat</name>
    <dbReference type="NCBI Taxonomy" id="4565"/>
    <lineage>
        <taxon>Eukaryota</taxon>
        <taxon>Viridiplantae</taxon>
        <taxon>Streptophyta</taxon>
        <taxon>Embryophyta</taxon>
        <taxon>Tracheophyta</taxon>
        <taxon>Spermatophyta</taxon>
        <taxon>Magnoliopsida</taxon>
        <taxon>Liliopsida</taxon>
        <taxon>Poales</taxon>
        <taxon>Poaceae</taxon>
        <taxon>BOP clade</taxon>
        <taxon>Pooideae</taxon>
        <taxon>Triticodae</taxon>
        <taxon>Triticeae</taxon>
        <taxon>Triticinae</taxon>
        <taxon>Triticum</taxon>
    </lineage>
</organism>
<sequence length="156" mass="17418">MSILPSDLQYIRALTLAEWQSHQPTTHHRSSLLPYDCEAKEMEAKKRAAAVATLCMLLLLTLPKPSHQQLSEVKCECYRKCYPGCNNSTPPWVCKVMCACSCPFFDDISDPLRTCLDACNTDPICDLPAPLTDPEVCVDECYNVWGAPGPDPDEEH</sequence>
<dbReference type="AlphaFoldDB" id="A0A3B6NIG9"/>
<dbReference type="PANTHER" id="PTHR36483:SF7">
    <property type="entry name" value="ACIDIC PROTEIN"/>
    <property type="match status" value="1"/>
</dbReference>
<dbReference type="PANTHER" id="PTHR36483">
    <property type="entry name" value="OS02G0130700 PROTEIN"/>
    <property type="match status" value="1"/>
</dbReference>